<proteinExistence type="predicted"/>
<protein>
    <submittedName>
        <fullName evidence="1">Uncharacterized protein</fullName>
    </submittedName>
</protein>
<comment type="caution">
    <text evidence="1">The sequence shown here is derived from an EMBL/GenBank/DDBJ whole genome shotgun (WGS) entry which is preliminary data.</text>
</comment>
<dbReference type="AlphaFoldDB" id="X1RH94"/>
<name>X1RH94_9ZZZZ</name>
<dbReference type="EMBL" id="BARW01008070">
    <property type="protein sequence ID" value="GAI79958.1"/>
    <property type="molecule type" value="Genomic_DNA"/>
</dbReference>
<sequence length="85" mass="10146">MSILSEYCDCCGDLKTPRVFANKAKESPENMLKRRSCGKSECHRYVRNNKKQANTGYPAWIHTQESIWQDRFNQCYRPDMFDYRV</sequence>
<reference evidence="1" key="1">
    <citation type="journal article" date="2014" name="Front. Microbiol.">
        <title>High frequency of phylogenetically diverse reductive dehalogenase-homologous genes in deep subseafloor sedimentary metagenomes.</title>
        <authorList>
            <person name="Kawai M."/>
            <person name="Futagami T."/>
            <person name="Toyoda A."/>
            <person name="Takaki Y."/>
            <person name="Nishi S."/>
            <person name="Hori S."/>
            <person name="Arai W."/>
            <person name="Tsubouchi T."/>
            <person name="Morono Y."/>
            <person name="Uchiyama I."/>
            <person name="Ito T."/>
            <person name="Fujiyama A."/>
            <person name="Inagaki F."/>
            <person name="Takami H."/>
        </authorList>
    </citation>
    <scope>NUCLEOTIDE SEQUENCE</scope>
    <source>
        <strain evidence="1">Expedition CK06-06</strain>
    </source>
</reference>
<organism evidence="1">
    <name type="scientific">marine sediment metagenome</name>
    <dbReference type="NCBI Taxonomy" id="412755"/>
    <lineage>
        <taxon>unclassified sequences</taxon>
        <taxon>metagenomes</taxon>
        <taxon>ecological metagenomes</taxon>
    </lineage>
</organism>
<accession>X1RH94</accession>
<gene>
    <name evidence="1" type="ORF">S12H4_16649</name>
</gene>
<evidence type="ECO:0000313" key="1">
    <source>
        <dbReference type="EMBL" id="GAI79958.1"/>
    </source>
</evidence>